<feature type="transmembrane region" description="Helical" evidence="1">
    <location>
        <begin position="74"/>
        <end position="93"/>
    </location>
</feature>
<name>F0W5N3_9STRA</name>
<protein>
    <submittedName>
        <fullName evidence="2">AlNc14C21G2198 protein</fullName>
    </submittedName>
</protein>
<evidence type="ECO:0000313" key="2">
    <source>
        <dbReference type="EMBL" id="CCA16424.1"/>
    </source>
</evidence>
<reference evidence="2" key="1">
    <citation type="journal article" date="2011" name="PLoS Biol.">
        <title>Gene gain and loss during evolution of obligate parasitism in the white rust pathogen of Arabidopsis thaliana.</title>
        <authorList>
            <person name="Kemen E."/>
            <person name="Gardiner A."/>
            <person name="Schultz-Larsen T."/>
            <person name="Kemen A.C."/>
            <person name="Balmuth A.L."/>
            <person name="Robert-Seilaniantz A."/>
            <person name="Bailey K."/>
            <person name="Holub E."/>
            <person name="Studholme D.J."/>
            <person name="Maclean D."/>
            <person name="Jones J.D."/>
        </authorList>
    </citation>
    <scope>NUCLEOTIDE SEQUENCE</scope>
</reference>
<keyword evidence="1" id="KW-0472">Membrane</keyword>
<dbReference type="HOGENOM" id="CLU_2201936_0_0_1"/>
<keyword evidence="1" id="KW-0812">Transmembrane</keyword>
<dbReference type="EMBL" id="FR824066">
    <property type="protein sequence ID" value="CCA16424.1"/>
    <property type="molecule type" value="Genomic_DNA"/>
</dbReference>
<evidence type="ECO:0000256" key="1">
    <source>
        <dbReference type="SAM" id="Phobius"/>
    </source>
</evidence>
<keyword evidence="1" id="KW-1133">Transmembrane helix</keyword>
<reference evidence="2" key="2">
    <citation type="submission" date="2011-02" db="EMBL/GenBank/DDBJ databases">
        <authorList>
            <person name="MacLean D."/>
        </authorList>
    </citation>
    <scope>NUCLEOTIDE SEQUENCE</scope>
</reference>
<dbReference type="AlphaFoldDB" id="F0W5N3"/>
<gene>
    <name evidence="2" type="primary">AlNc14C21G2198</name>
    <name evidence="2" type="ORF">ALNC14_025670</name>
</gene>
<accession>F0W5N3</accession>
<organism evidence="2">
    <name type="scientific">Albugo laibachii Nc14</name>
    <dbReference type="NCBI Taxonomy" id="890382"/>
    <lineage>
        <taxon>Eukaryota</taxon>
        <taxon>Sar</taxon>
        <taxon>Stramenopiles</taxon>
        <taxon>Oomycota</taxon>
        <taxon>Peronosporomycetes</taxon>
        <taxon>Albuginales</taxon>
        <taxon>Albuginaceae</taxon>
        <taxon>Albugo</taxon>
    </lineage>
</organism>
<proteinExistence type="predicted"/>
<sequence>MTCPNGGIAWDSNKCSTELTKQRGDETLHSHLKKIMGIIIGNGPIRQMLKLSLSNCLHPSINSSLLTKAMQQTICTDFMSLCILVYLAVYIQFLTTSTAESSPYTTNI</sequence>